<evidence type="ECO:0000313" key="2">
    <source>
        <dbReference type="EMBL" id="GGB35338.1"/>
    </source>
</evidence>
<proteinExistence type="predicted"/>
<protein>
    <recommendedName>
        <fullName evidence="4">Gas vesicle protein</fullName>
    </recommendedName>
</protein>
<reference evidence="2" key="1">
    <citation type="journal article" date="2014" name="Int. J. Syst. Evol. Microbiol.">
        <title>Complete genome sequence of Corynebacterium casei LMG S-19264T (=DSM 44701T), isolated from a smear-ripened cheese.</title>
        <authorList>
            <consortium name="US DOE Joint Genome Institute (JGI-PGF)"/>
            <person name="Walter F."/>
            <person name="Albersmeier A."/>
            <person name="Kalinowski J."/>
            <person name="Ruckert C."/>
        </authorList>
    </citation>
    <scope>NUCLEOTIDE SEQUENCE</scope>
    <source>
        <strain evidence="2">CGMCC 1.15085</strain>
    </source>
</reference>
<dbReference type="Proteomes" id="UP000636793">
    <property type="component" value="Unassembled WGS sequence"/>
</dbReference>
<reference evidence="2" key="2">
    <citation type="submission" date="2020-09" db="EMBL/GenBank/DDBJ databases">
        <authorList>
            <person name="Sun Q."/>
            <person name="Zhou Y."/>
        </authorList>
    </citation>
    <scope>NUCLEOTIDE SEQUENCE</scope>
    <source>
        <strain evidence="2">CGMCC 1.15085</strain>
    </source>
</reference>
<dbReference type="PIRSF" id="PIRSF028743">
    <property type="entry name" value="GvpO_protein"/>
    <property type="match status" value="1"/>
</dbReference>
<feature type="compositionally biased region" description="Low complexity" evidence="1">
    <location>
        <begin position="15"/>
        <end position="30"/>
    </location>
</feature>
<dbReference type="AlphaFoldDB" id="A0A916T877"/>
<dbReference type="Pfam" id="PF05800">
    <property type="entry name" value="GvpO"/>
    <property type="match status" value="1"/>
</dbReference>
<sequence>MATEKTTSNKKRSSAPKAAAPKRVSASEAASSAARQLLQLIDRDYEGITGIERRSGDDEDGWTVQVDVLEMMRVPDTTDLLATYEVDTDSDGELLAYRRVRRYIRGEE</sequence>
<organism evidence="2 3">
    <name type="scientific">Flexivirga endophytica</name>
    <dbReference type="NCBI Taxonomy" id="1849103"/>
    <lineage>
        <taxon>Bacteria</taxon>
        <taxon>Bacillati</taxon>
        <taxon>Actinomycetota</taxon>
        <taxon>Actinomycetes</taxon>
        <taxon>Micrococcales</taxon>
        <taxon>Dermacoccaceae</taxon>
        <taxon>Flexivirga</taxon>
    </lineage>
</organism>
<dbReference type="InterPro" id="IPR008634">
    <property type="entry name" value="Gas-vesicle_GvpO"/>
</dbReference>
<dbReference type="GO" id="GO:0031412">
    <property type="term" value="P:gas vesicle organization"/>
    <property type="evidence" value="ECO:0007669"/>
    <property type="project" value="InterPro"/>
</dbReference>
<dbReference type="RefSeq" id="WP_188837604.1">
    <property type="nucleotide sequence ID" value="NZ_BMHI01000004.1"/>
</dbReference>
<evidence type="ECO:0008006" key="4">
    <source>
        <dbReference type="Google" id="ProtNLM"/>
    </source>
</evidence>
<comment type="caution">
    <text evidence="2">The sequence shown here is derived from an EMBL/GenBank/DDBJ whole genome shotgun (WGS) entry which is preliminary data.</text>
</comment>
<keyword evidence="3" id="KW-1185">Reference proteome</keyword>
<feature type="region of interest" description="Disordered" evidence="1">
    <location>
        <begin position="1"/>
        <end position="30"/>
    </location>
</feature>
<accession>A0A916T877</accession>
<name>A0A916T877_9MICO</name>
<evidence type="ECO:0000256" key="1">
    <source>
        <dbReference type="SAM" id="MobiDB-lite"/>
    </source>
</evidence>
<evidence type="ECO:0000313" key="3">
    <source>
        <dbReference type="Proteomes" id="UP000636793"/>
    </source>
</evidence>
<dbReference type="EMBL" id="BMHI01000004">
    <property type="protein sequence ID" value="GGB35338.1"/>
    <property type="molecule type" value="Genomic_DNA"/>
</dbReference>
<gene>
    <name evidence="2" type="ORF">GCM10011492_27530</name>
</gene>